<protein>
    <submittedName>
        <fullName evidence="1">Uncharacterized protein</fullName>
    </submittedName>
</protein>
<dbReference type="Proteomes" id="UP000245464">
    <property type="component" value="Chromosome 8"/>
</dbReference>
<evidence type="ECO:0000313" key="1">
    <source>
        <dbReference type="EMBL" id="KAF7566900.1"/>
    </source>
</evidence>
<sequence length="84" mass="9244">MMVNLQTVVILLSLSLGALAFDRCDGWAYEFGQCCSWTKTGSRYTKNEASCQPCNSSFPCKKGANRCDRFTGTRPDGIPYANCS</sequence>
<dbReference type="RefSeq" id="XP_065960152.1">
    <property type="nucleotide sequence ID" value="XM_066109230.1"/>
</dbReference>
<reference evidence="1" key="1">
    <citation type="journal article" date="2018" name="BMC Genomics">
        <title>Comparative genomics of the wheat fungal pathogen Pyrenophora tritici-repentis reveals chromosomal variations and genome plasticity.</title>
        <authorList>
            <person name="Moolhuijzen P."/>
            <person name="See P.T."/>
            <person name="Hane J.K."/>
            <person name="Shi G."/>
            <person name="Liu Z."/>
            <person name="Oliver R.P."/>
            <person name="Moffat C.S."/>
        </authorList>
    </citation>
    <scope>NUCLEOTIDE SEQUENCE [LARGE SCALE GENOMIC DNA]</scope>
    <source>
        <strain evidence="1">M4</strain>
    </source>
</reference>
<dbReference type="EMBL" id="NQIK02000008">
    <property type="protein sequence ID" value="KAF7566900.1"/>
    <property type="molecule type" value="Genomic_DNA"/>
</dbReference>
<organism evidence="1 2">
    <name type="scientific">Pyrenophora tritici-repentis</name>
    <dbReference type="NCBI Taxonomy" id="45151"/>
    <lineage>
        <taxon>Eukaryota</taxon>
        <taxon>Fungi</taxon>
        <taxon>Dikarya</taxon>
        <taxon>Ascomycota</taxon>
        <taxon>Pezizomycotina</taxon>
        <taxon>Dothideomycetes</taxon>
        <taxon>Pleosporomycetidae</taxon>
        <taxon>Pleosporales</taxon>
        <taxon>Pleosporineae</taxon>
        <taxon>Pleosporaceae</taxon>
        <taxon>Pyrenophora</taxon>
    </lineage>
</organism>
<dbReference type="GeneID" id="90957636"/>
<evidence type="ECO:0000313" key="2">
    <source>
        <dbReference type="Proteomes" id="UP000245464"/>
    </source>
</evidence>
<dbReference type="AlphaFoldDB" id="A0A5M9KUS3"/>
<comment type="caution">
    <text evidence="1">The sequence shown here is derived from an EMBL/GenBank/DDBJ whole genome shotgun (WGS) entry which is preliminary data.</text>
</comment>
<proteinExistence type="predicted"/>
<gene>
    <name evidence="1" type="ORF">PtrM4_134910</name>
</gene>
<accession>A0A5M9KUS3</accession>
<name>A0A5M9KUS3_9PLEO</name>
<dbReference type="KEGG" id="ptrr:90957636"/>